<name>A0ABR9RE39_9FIRM</name>
<evidence type="ECO:0000259" key="3">
    <source>
        <dbReference type="PROSITE" id="PS51272"/>
    </source>
</evidence>
<feature type="domain" description="SLH" evidence="3">
    <location>
        <begin position="331"/>
        <end position="394"/>
    </location>
</feature>
<dbReference type="InterPro" id="IPR001119">
    <property type="entry name" value="SLH_dom"/>
</dbReference>
<gene>
    <name evidence="4" type="ORF">INF37_13340</name>
</gene>
<evidence type="ECO:0000313" key="5">
    <source>
        <dbReference type="Proteomes" id="UP000806211"/>
    </source>
</evidence>
<comment type="caution">
    <text evidence="4">The sequence shown here is derived from an EMBL/GenBank/DDBJ whole genome shotgun (WGS) entry which is preliminary data.</text>
</comment>
<evidence type="ECO:0000256" key="1">
    <source>
        <dbReference type="ARBA" id="ARBA00022737"/>
    </source>
</evidence>
<dbReference type="InterPro" id="IPR051465">
    <property type="entry name" value="Cell_Envelope_Struct_Comp"/>
</dbReference>
<protein>
    <submittedName>
        <fullName evidence="4">S-layer homology domain-containing protein</fullName>
    </submittedName>
</protein>
<evidence type="ECO:0000313" key="4">
    <source>
        <dbReference type="EMBL" id="MBE5056971.1"/>
    </source>
</evidence>
<dbReference type="Proteomes" id="UP000806211">
    <property type="component" value="Unassembled WGS sequence"/>
</dbReference>
<keyword evidence="5" id="KW-1185">Reference proteome</keyword>
<dbReference type="RefSeq" id="WP_101691042.1">
    <property type="nucleotide sequence ID" value="NZ_JADCKF010000013.1"/>
</dbReference>
<feature type="domain" description="SLH" evidence="3">
    <location>
        <begin position="273"/>
        <end position="329"/>
    </location>
</feature>
<organism evidence="4 5">
    <name type="scientific">Pseudoflavonifractor gallinarum</name>
    <dbReference type="NCBI Taxonomy" id="2779352"/>
    <lineage>
        <taxon>Bacteria</taxon>
        <taxon>Bacillati</taxon>
        <taxon>Bacillota</taxon>
        <taxon>Clostridia</taxon>
        <taxon>Eubacteriales</taxon>
        <taxon>Oscillospiraceae</taxon>
        <taxon>Pseudoflavonifractor</taxon>
    </lineage>
</organism>
<feature type="signal peptide" evidence="2">
    <location>
        <begin position="1"/>
        <end position="29"/>
    </location>
</feature>
<accession>A0ABR9RE39</accession>
<dbReference type="EMBL" id="JADCKF010000013">
    <property type="protein sequence ID" value="MBE5056971.1"/>
    <property type="molecule type" value="Genomic_DNA"/>
</dbReference>
<dbReference type="PROSITE" id="PS51272">
    <property type="entry name" value="SLH"/>
    <property type="match status" value="2"/>
</dbReference>
<reference evidence="4 5" key="1">
    <citation type="submission" date="2020-10" db="EMBL/GenBank/DDBJ databases">
        <title>ChiBAC.</title>
        <authorList>
            <person name="Zenner C."/>
            <person name="Hitch T.C.A."/>
            <person name="Clavel T."/>
        </authorList>
    </citation>
    <scope>NUCLEOTIDE SEQUENCE [LARGE SCALE GENOMIC DNA]</scope>
    <source>
        <strain evidence="4 5">DSM 107456</strain>
    </source>
</reference>
<dbReference type="Pfam" id="PF00395">
    <property type="entry name" value="SLH"/>
    <property type="match status" value="2"/>
</dbReference>
<keyword evidence="1" id="KW-0677">Repeat</keyword>
<dbReference type="PANTHER" id="PTHR43308">
    <property type="entry name" value="OUTER MEMBRANE PROTEIN ALPHA-RELATED"/>
    <property type="match status" value="1"/>
</dbReference>
<sequence length="479" mass="52415">MKKNKLRALLAGGVAVAMLCGVMAVTALADTGVPTVTYNHANKQFEFRNVSTNNETVEEGYPNLFQELTNLMPGDEKSQEIKVNASGLGSGSVVIWLKAESSKDPEAQADYAKLLTAMDEQGVTLSITEKDGKPINDVNGDPVTELSAKLSEGLRLGRFYGSDDERNLVVKLSIPVTVGNEFQGLAAGIDWVFTAQYEPGGDGGDGGGGGTDITDPETPLGDLPELEKGDHFAYIVGRDDGKVHPEDEINRAEVATIFFRLLKEDSRNQYWMTTNPYSDVPADAWFNKAVSTLTNAKIIYGRSGGIFDPNAPITRAEFAAMAVRFFGSGYDGPDMFSDISGHWAQDAINKAANEGIISGYTDGTFRPDNNITRAEAISIINRVLDRRPHADHLLDGMTTWPDNMDTSAWYYTAIQEATNSHNYDPSEERDENDNQFEIWTELLPVRDWATLERAWTDSNASANPGDVMYVSSSESYVVK</sequence>
<keyword evidence="2" id="KW-0732">Signal</keyword>
<proteinExistence type="predicted"/>
<evidence type="ECO:0000256" key="2">
    <source>
        <dbReference type="SAM" id="SignalP"/>
    </source>
</evidence>
<feature type="chain" id="PRO_5045598710" evidence="2">
    <location>
        <begin position="30"/>
        <end position="479"/>
    </location>
</feature>